<proteinExistence type="predicted"/>
<sequence>MGRRSAKNSKNAAVSDPPAVQHAWHKILQAIATRPFLLDHIARCLFPDSRNLVTENLWELANKYLPVPPSPHCDIFSDFLAQCSRSGGCVPKEVGKAAADFRAARAQYQRLRKSVVHQCRLDITGSSDADVQKRSAFLAKCKRVTVEKHATPYPPPQHWVAEGPKAYFKWKTWCSSHKLHDKREGHWPVHRLCKDKLAYVAEADESVLFYDPDGNLVGFVIRDFCANQKIVDTIAEDVAMGCSYKKNVRVCFAYFSL</sequence>
<organism evidence="1 2">
    <name type="scientific">Trametes versicolor (strain FP-101664)</name>
    <name type="common">White-rot fungus</name>
    <name type="synonym">Coriolus versicolor</name>
    <dbReference type="NCBI Taxonomy" id="717944"/>
    <lineage>
        <taxon>Eukaryota</taxon>
        <taxon>Fungi</taxon>
        <taxon>Dikarya</taxon>
        <taxon>Basidiomycota</taxon>
        <taxon>Agaricomycotina</taxon>
        <taxon>Agaricomycetes</taxon>
        <taxon>Polyporales</taxon>
        <taxon>Polyporaceae</taxon>
        <taxon>Trametes</taxon>
    </lineage>
</organism>
<dbReference type="GeneID" id="19417429"/>
<evidence type="ECO:0000313" key="2">
    <source>
        <dbReference type="Proteomes" id="UP000054317"/>
    </source>
</evidence>
<keyword evidence="2" id="KW-1185">Reference proteome</keyword>
<dbReference type="AlphaFoldDB" id="R7S6E6"/>
<gene>
    <name evidence="1" type="ORF">TRAVEDRAFT_54546</name>
</gene>
<name>R7S6E6_TRAVS</name>
<dbReference type="EMBL" id="JH711802">
    <property type="protein sequence ID" value="EIW51456.1"/>
    <property type="molecule type" value="Genomic_DNA"/>
</dbReference>
<protein>
    <submittedName>
        <fullName evidence="1">Uncharacterized protein</fullName>
    </submittedName>
</protein>
<accession>R7S6E6</accession>
<reference evidence="2" key="1">
    <citation type="journal article" date="2012" name="Science">
        <title>The Paleozoic origin of enzymatic lignin decomposition reconstructed from 31 fungal genomes.</title>
        <authorList>
            <person name="Floudas D."/>
            <person name="Binder M."/>
            <person name="Riley R."/>
            <person name="Barry K."/>
            <person name="Blanchette R.A."/>
            <person name="Henrissat B."/>
            <person name="Martinez A.T."/>
            <person name="Otillar R."/>
            <person name="Spatafora J.W."/>
            <person name="Yadav J.S."/>
            <person name="Aerts A."/>
            <person name="Benoit I."/>
            <person name="Boyd A."/>
            <person name="Carlson A."/>
            <person name="Copeland A."/>
            <person name="Coutinho P.M."/>
            <person name="de Vries R.P."/>
            <person name="Ferreira P."/>
            <person name="Findley K."/>
            <person name="Foster B."/>
            <person name="Gaskell J."/>
            <person name="Glotzer D."/>
            <person name="Gorecki P."/>
            <person name="Heitman J."/>
            <person name="Hesse C."/>
            <person name="Hori C."/>
            <person name="Igarashi K."/>
            <person name="Jurgens J.A."/>
            <person name="Kallen N."/>
            <person name="Kersten P."/>
            <person name="Kohler A."/>
            <person name="Kuees U."/>
            <person name="Kumar T.K.A."/>
            <person name="Kuo A."/>
            <person name="LaButti K."/>
            <person name="Larrondo L.F."/>
            <person name="Lindquist E."/>
            <person name="Ling A."/>
            <person name="Lombard V."/>
            <person name="Lucas S."/>
            <person name="Lundell T."/>
            <person name="Martin R."/>
            <person name="McLaughlin D.J."/>
            <person name="Morgenstern I."/>
            <person name="Morin E."/>
            <person name="Murat C."/>
            <person name="Nagy L.G."/>
            <person name="Nolan M."/>
            <person name="Ohm R.A."/>
            <person name="Patyshakuliyeva A."/>
            <person name="Rokas A."/>
            <person name="Ruiz-Duenas F.J."/>
            <person name="Sabat G."/>
            <person name="Salamov A."/>
            <person name="Samejima M."/>
            <person name="Schmutz J."/>
            <person name="Slot J.C."/>
            <person name="St John F."/>
            <person name="Stenlid J."/>
            <person name="Sun H."/>
            <person name="Sun S."/>
            <person name="Syed K."/>
            <person name="Tsang A."/>
            <person name="Wiebenga A."/>
            <person name="Young D."/>
            <person name="Pisabarro A."/>
            <person name="Eastwood D.C."/>
            <person name="Martin F."/>
            <person name="Cullen D."/>
            <person name="Grigoriev I.V."/>
            <person name="Hibbett D.S."/>
        </authorList>
    </citation>
    <scope>NUCLEOTIDE SEQUENCE [LARGE SCALE GENOMIC DNA]</scope>
    <source>
        <strain evidence="2">FP-101664</strain>
    </source>
</reference>
<dbReference type="KEGG" id="tvs:TRAVEDRAFT_54546"/>
<dbReference type="RefSeq" id="XP_008045656.1">
    <property type="nucleotide sequence ID" value="XM_008047465.1"/>
</dbReference>
<dbReference type="Proteomes" id="UP000054317">
    <property type="component" value="Unassembled WGS sequence"/>
</dbReference>
<evidence type="ECO:0000313" key="1">
    <source>
        <dbReference type="EMBL" id="EIW51456.1"/>
    </source>
</evidence>
<dbReference type="OrthoDB" id="2730162at2759"/>